<organism evidence="8 9">
    <name type="scientific">Rapidithrix thailandica</name>
    <dbReference type="NCBI Taxonomy" id="413964"/>
    <lineage>
        <taxon>Bacteria</taxon>
        <taxon>Pseudomonadati</taxon>
        <taxon>Bacteroidota</taxon>
        <taxon>Cytophagia</taxon>
        <taxon>Cytophagales</taxon>
        <taxon>Flammeovirgaceae</taxon>
        <taxon>Rapidithrix</taxon>
    </lineage>
</organism>
<feature type="domain" description="Major facilitator superfamily (MFS) profile" evidence="7">
    <location>
        <begin position="7"/>
        <end position="396"/>
    </location>
</feature>
<feature type="transmembrane region" description="Helical" evidence="6">
    <location>
        <begin position="7"/>
        <end position="29"/>
    </location>
</feature>
<feature type="transmembrane region" description="Helical" evidence="6">
    <location>
        <begin position="73"/>
        <end position="92"/>
    </location>
</feature>
<dbReference type="GO" id="GO:0022857">
    <property type="term" value="F:transmembrane transporter activity"/>
    <property type="evidence" value="ECO:0007669"/>
    <property type="project" value="InterPro"/>
</dbReference>
<accession>A0AAW9SJK6</accession>
<dbReference type="PANTHER" id="PTHR43124">
    <property type="entry name" value="PURINE EFFLUX PUMP PBUE"/>
    <property type="match status" value="1"/>
</dbReference>
<keyword evidence="3 6" id="KW-0812">Transmembrane</keyword>
<dbReference type="PANTHER" id="PTHR43124:SF3">
    <property type="entry name" value="CHLORAMPHENICOL EFFLUX PUMP RV0191"/>
    <property type="match status" value="1"/>
</dbReference>
<evidence type="ECO:0000256" key="3">
    <source>
        <dbReference type="ARBA" id="ARBA00022692"/>
    </source>
</evidence>
<comment type="subcellular location">
    <subcellularLocation>
        <location evidence="1">Cell membrane</location>
        <topology evidence="1">Multi-pass membrane protein</topology>
    </subcellularLocation>
</comment>
<evidence type="ECO:0000259" key="7">
    <source>
        <dbReference type="PROSITE" id="PS50850"/>
    </source>
</evidence>
<dbReference type="PROSITE" id="PS50850">
    <property type="entry name" value="MFS"/>
    <property type="match status" value="1"/>
</dbReference>
<gene>
    <name evidence="8" type="ORF">AAG747_23450</name>
</gene>
<keyword evidence="9" id="KW-1185">Reference proteome</keyword>
<reference evidence="8 9" key="1">
    <citation type="submission" date="2024-04" db="EMBL/GenBank/DDBJ databases">
        <title>Novel genus in family Flammeovirgaceae.</title>
        <authorList>
            <person name="Nguyen T.H."/>
            <person name="Vuong T.Q."/>
            <person name="Le H."/>
            <person name="Kim S.-G."/>
        </authorList>
    </citation>
    <scope>NUCLEOTIDE SEQUENCE [LARGE SCALE GENOMIC DNA]</scope>
    <source>
        <strain evidence="8 9">JCM 23209</strain>
    </source>
</reference>
<keyword evidence="2" id="KW-1003">Cell membrane</keyword>
<evidence type="ECO:0000256" key="4">
    <source>
        <dbReference type="ARBA" id="ARBA00022989"/>
    </source>
</evidence>
<feature type="transmembrane region" description="Helical" evidence="6">
    <location>
        <begin position="298"/>
        <end position="326"/>
    </location>
</feature>
<feature type="transmembrane region" description="Helical" evidence="6">
    <location>
        <begin position="209"/>
        <end position="234"/>
    </location>
</feature>
<dbReference type="AlphaFoldDB" id="A0AAW9SJK6"/>
<feature type="transmembrane region" description="Helical" evidence="6">
    <location>
        <begin position="347"/>
        <end position="365"/>
    </location>
</feature>
<keyword evidence="4 6" id="KW-1133">Transmembrane helix</keyword>
<dbReference type="SUPFAM" id="SSF103473">
    <property type="entry name" value="MFS general substrate transporter"/>
    <property type="match status" value="1"/>
</dbReference>
<sequence>MKEYKLLLYLLAAVNFTHIMDFMIIMPLADIFMSQFQIDTTAFSLLVTSYKFSAGVVGLIGVTFIDRFDRKKLLLSIYIGFSIGTFFCGLSNSYSTLLIARIITGGFGGLIGALVLSIVGDAIPLSQRASAMGVVMSSFGLASVAGIPFGLYLTDLINWRMPFFVLATGSVIVGLFMFKVMPSMKEHVTSKQVSTIRKFKNIFSNKNQVIALLLGVILISGQYTIIPFLAPYMLKNVGFLQEQLKYIYLAGGLCSFFISPWIGRMADRFGRLKVFAATASLVTIPIYLLTHLPETSLLHALIITSLFFILASGRIVTVQTMITAVVTPESRGSFMSMRTAIQQLGSGLAAFVSGIIITVNASGQLTHYDTVGYIAIASSFLAILLARALKVVPEKEEVVYTESEI</sequence>
<evidence type="ECO:0000256" key="2">
    <source>
        <dbReference type="ARBA" id="ARBA00022475"/>
    </source>
</evidence>
<dbReference type="Proteomes" id="UP001403385">
    <property type="component" value="Unassembled WGS sequence"/>
</dbReference>
<evidence type="ECO:0000313" key="9">
    <source>
        <dbReference type="Proteomes" id="UP001403385"/>
    </source>
</evidence>
<dbReference type="Pfam" id="PF07690">
    <property type="entry name" value="MFS_1"/>
    <property type="match status" value="1"/>
</dbReference>
<feature type="transmembrane region" description="Helical" evidence="6">
    <location>
        <begin position="246"/>
        <end position="262"/>
    </location>
</feature>
<feature type="transmembrane region" description="Helical" evidence="6">
    <location>
        <begin position="131"/>
        <end position="153"/>
    </location>
</feature>
<evidence type="ECO:0000256" key="6">
    <source>
        <dbReference type="SAM" id="Phobius"/>
    </source>
</evidence>
<feature type="transmembrane region" description="Helical" evidence="6">
    <location>
        <begin position="371"/>
        <end position="389"/>
    </location>
</feature>
<dbReference type="GO" id="GO:0005886">
    <property type="term" value="C:plasma membrane"/>
    <property type="evidence" value="ECO:0007669"/>
    <property type="project" value="UniProtKB-SubCell"/>
</dbReference>
<name>A0AAW9SJK6_9BACT</name>
<comment type="caution">
    <text evidence="8">The sequence shown here is derived from an EMBL/GenBank/DDBJ whole genome shotgun (WGS) entry which is preliminary data.</text>
</comment>
<evidence type="ECO:0000256" key="1">
    <source>
        <dbReference type="ARBA" id="ARBA00004651"/>
    </source>
</evidence>
<dbReference type="RefSeq" id="WP_346823676.1">
    <property type="nucleotide sequence ID" value="NZ_JBDKWZ010000017.1"/>
</dbReference>
<dbReference type="CDD" id="cd17324">
    <property type="entry name" value="MFS_NepI_like"/>
    <property type="match status" value="1"/>
</dbReference>
<feature type="transmembrane region" description="Helical" evidence="6">
    <location>
        <begin position="159"/>
        <end position="178"/>
    </location>
</feature>
<feature type="transmembrane region" description="Helical" evidence="6">
    <location>
        <begin position="41"/>
        <end position="61"/>
    </location>
</feature>
<dbReference type="EMBL" id="JBDKWZ010000017">
    <property type="protein sequence ID" value="MEN7550896.1"/>
    <property type="molecule type" value="Genomic_DNA"/>
</dbReference>
<protein>
    <submittedName>
        <fullName evidence="8">MFS transporter</fullName>
    </submittedName>
</protein>
<evidence type="ECO:0000256" key="5">
    <source>
        <dbReference type="ARBA" id="ARBA00023136"/>
    </source>
</evidence>
<keyword evidence="5 6" id="KW-0472">Membrane</keyword>
<evidence type="ECO:0000313" key="8">
    <source>
        <dbReference type="EMBL" id="MEN7550896.1"/>
    </source>
</evidence>
<feature type="transmembrane region" description="Helical" evidence="6">
    <location>
        <begin position="98"/>
        <end position="119"/>
    </location>
</feature>
<dbReference type="InterPro" id="IPR020846">
    <property type="entry name" value="MFS_dom"/>
</dbReference>
<dbReference type="InterPro" id="IPR011701">
    <property type="entry name" value="MFS"/>
</dbReference>
<proteinExistence type="predicted"/>
<dbReference type="InterPro" id="IPR036259">
    <property type="entry name" value="MFS_trans_sf"/>
</dbReference>
<dbReference type="InterPro" id="IPR050189">
    <property type="entry name" value="MFS_Efflux_Transporters"/>
</dbReference>
<feature type="transmembrane region" description="Helical" evidence="6">
    <location>
        <begin position="274"/>
        <end position="292"/>
    </location>
</feature>
<dbReference type="Gene3D" id="1.20.1250.20">
    <property type="entry name" value="MFS general substrate transporter like domains"/>
    <property type="match status" value="1"/>
</dbReference>